<dbReference type="Gene3D" id="3.90.1150.10">
    <property type="entry name" value="Aspartate Aminotransferase, domain 1"/>
    <property type="match status" value="1"/>
</dbReference>
<evidence type="ECO:0000256" key="9">
    <source>
        <dbReference type="ARBA" id="ARBA00023288"/>
    </source>
</evidence>
<dbReference type="SUPFAM" id="SSF53383">
    <property type="entry name" value="PLP-dependent transferases"/>
    <property type="match status" value="1"/>
</dbReference>
<dbReference type="GO" id="GO:0005739">
    <property type="term" value="C:mitochondrion"/>
    <property type="evidence" value="ECO:0007669"/>
    <property type="project" value="TreeGrafter"/>
</dbReference>
<evidence type="ECO:0000256" key="10">
    <source>
        <dbReference type="ARBA" id="ARBA00023289"/>
    </source>
</evidence>
<keyword evidence="9" id="KW-0449">Lipoprotein</keyword>
<keyword evidence="13" id="KW-1185">Reference proteome</keyword>
<proteinExistence type="inferred from homology"/>
<dbReference type="Pfam" id="PF00155">
    <property type="entry name" value="Aminotran_1_2"/>
    <property type="match status" value="1"/>
</dbReference>
<dbReference type="InterPro" id="IPR015424">
    <property type="entry name" value="PyrdxlP-dep_Trfase"/>
</dbReference>
<evidence type="ECO:0000256" key="2">
    <source>
        <dbReference type="ARBA" id="ARBA00006270"/>
    </source>
</evidence>
<dbReference type="InterPro" id="IPR001806">
    <property type="entry name" value="Small_GTPase"/>
</dbReference>
<dbReference type="InterPro" id="IPR005225">
    <property type="entry name" value="Small_GTP-bd"/>
</dbReference>
<keyword evidence="4" id="KW-0032">Aminotransferase</keyword>
<organism evidence="12 13">
    <name type="scientific">Cetraspora pellucida</name>
    <dbReference type="NCBI Taxonomy" id="1433469"/>
    <lineage>
        <taxon>Eukaryota</taxon>
        <taxon>Fungi</taxon>
        <taxon>Fungi incertae sedis</taxon>
        <taxon>Mucoromycota</taxon>
        <taxon>Glomeromycotina</taxon>
        <taxon>Glomeromycetes</taxon>
        <taxon>Diversisporales</taxon>
        <taxon>Gigasporaceae</taxon>
        <taxon>Cetraspora</taxon>
    </lineage>
</organism>
<dbReference type="Gene3D" id="3.40.640.10">
    <property type="entry name" value="Type I PLP-dependent aspartate aminotransferase-like (Major domain)"/>
    <property type="match status" value="1"/>
</dbReference>
<evidence type="ECO:0000256" key="4">
    <source>
        <dbReference type="ARBA" id="ARBA00022576"/>
    </source>
</evidence>
<evidence type="ECO:0000259" key="11">
    <source>
        <dbReference type="Pfam" id="PF00155"/>
    </source>
</evidence>
<dbReference type="SMART" id="SM00174">
    <property type="entry name" value="RHO"/>
    <property type="match status" value="1"/>
</dbReference>
<dbReference type="InterPro" id="IPR030697">
    <property type="entry name" value="Rab29/Rab38/Rab32"/>
</dbReference>
<dbReference type="SUPFAM" id="SSF52540">
    <property type="entry name" value="P-loop containing nucleoside triphosphate hydrolases"/>
    <property type="match status" value="1"/>
</dbReference>
<dbReference type="GO" id="GO:0003924">
    <property type="term" value="F:GTPase activity"/>
    <property type="evidence" value="ECO:0007669"/>
    <property type="project" value="InterPro"/>
</dbReference>
<dbReference type="InterPro" id="IPR015421">
    <property type="entry name" value="PyrdxlP-dep_Trfase_major"/>
</dbReference>
<keyword evidence="8" id="KW-0342">GTP-binding</keyword>
<comment type="similarity">
    <text evidence="2">Belongs to the small GTPase superfamily. Rab family.</text>
</comment>
<dbReference type="InterPro" id="IPR004839">
    <property type="entry name" value="Aminotransferase_I/II_large"/>
</dbReference>
<evidence type="ECO:0000256" key="5">
    <source>
        <dbReference type="ARBA" id="ARBA00022679"/>
    </source>
</evidence>
<dbReference type="GO" id="GO:0016212">
    <property type="term" value="F:kynurenine-oxoglutarate transaminase activity"/>
    <property type="evidence" value="ECO:0007669"/>
    <property type="project" value="TreeGrafter"/>
</dbReference>
<dbReference type="PROSITE" id="PS51417">
    <property type="entry name" value="ARF"/>
    <property type="match status" value="1"/>
</dbReference>
<dbReference type="EMBL" id="CAJVQA010000744">
    <property type="protein sequence ID" value="CAG8488861.1"/>
    <property type="molecule type" value="Genomic_DNA"/>
</dbReference>
<keyword evidence="6" id="KW-0547">Nucleotide-binding</keyword>
<dbReference type="GO" id="GO:0005802">
    <property type="term" value="C:trans-Golgi network"/>
    <property type="evidence" value="ECO:0007669"/>
    <property type="project" value="InterPro"/>
</dbReference>
<dbReference type="GO" id="GO:0016192">
    <property type="term" value="P:vesicle-mediated transport"/>
    <property type="evidence" value="ECO:0007669"/>
    <property type="project" value="InterPro"/>
</dbReference>
<dbReference type="InterPro" id="IPR015422">
    <property type="entry name" value="PyrdxlP-dep_Trfase_small"/>
</dbReference>
<dbReference type="PANTHER" id="PTHR43807">
    <property type="entry name" value="FI04487P"/>
    <property type="match status" value="1"/>
</dbReference>
<feature type="domain" description="Aminotransferase class I/classII large" evidence="11">
    <location>
        <begin position="246"/>
        <end position="627"/>
    </location>
</feature>
<dbReference type="PROSITE" id="PS51419">
    <property type="entry name" value="RAB"/>
    <property type="match status" value="1"/>
</dbReference>
<evidence type="ECO:0000313" key="12">
    <source>
        <dbReference type="EMBL" id="CAG8488861.1"/>
    </source>
</evidence>
<keyword evidence="7" id="KW-0663">Pyridoxal phosphate</keyword>
<accession>A0A9N8WNZ9</accession>
<dbReference type="PROSITE" id="PS51421">
    <property type="entry name" value="RAS"/>
    <property type="match status" value="1"/>
</dbReference>
<gene>
    <name evidence="12" type="ORF">CPELLU_LOCUS1880</name>
</gene>
<dbReference type="OrthoDB" id="2368618at2759"/>
<dbReference type="InterPro" id="IPR027417">
    <property type="entry name" value="P-loop_NTPase"/>
</dbReference>
<dbReference type="PRINTS" id="PR00449">
    <property type="entry name" value="RASTRNSFRMNG"/>
</dbReference>
<sequence>MQEKQEHLYKILVLGDLGTGKTSIIKRYVHNLSSMNYKSTIGVDFAQKVLQWSPDKLVRLQLWDIAGHEKFGNMTRFYYKEAVGALIVYDVTRSYTFEGVSKWKSDLDQKVTLPEAWGGGPIPVVLLANKSDLNHEGPNTKTDAEISQYCEENGFIKWFKTSAVNNQNIEEASRCLVSEILTIDQKNDKKEKRGYLANRNDDIIKIRSEKEKPTSGDNISDAIKVSDKVSNLQKDARSLFTVTNPDAVNLGQGFPDDPPSDHIKEVVARAIAVPECNQYAHPKGRLHTRQALANAFGPLFNRTLDPETEILVTAGANEGLTDLFSAFIDHGDQAILIEPFYDQYVANVTMNGGVPIYVPLRPTSDPTQNMSSREWKIDINELRSKITSKTKLIVFNNPHNPTGKVFSREEMMEIGAVAQEFNLLIISDEVYERYYYAPDVFERIATLPGMWERTITVGDCGKTFGTTGWCVGWLIGSKYLIKAALSAHTRIVFCVNSPLQEAIAILFEEIDQKEYFDRQISAYTLKREKLMSTLSSIGIPYTIPQGSYFVLANTSKIQIPQDYEFPEEFITAPRDFRVCYWLAKEIGIIATPPSEFYSQEHKHLVEDFVRFAFCKSNETLELAAEAFNKLKPYVK</sequence>
<dbReference type="AlphaFoldDB" id="A0A9N8WNZ9"/>
<evidence type="ECO:0000256" key="6">
    <source>
        <dbReference type="ARBA" id="ARBA00022741"/>
    </source>
</evidence>
<comment type="cofactor">
    <cofactor evidence="1">
        <name>pyridoxal 5'-phosphate</name>
        <dbReference type="ChEBI" id="CHEBI:597326"/>
    </cofactor>
</comment>
<comment type="caution">
    <text evidence="12">The sequence shown here is derived from an EMBL/GenBank/DDBJ whole genome shotgun (WGS) entry which is preliminary data.</text>
</comment>
<keyword evidence="10" id="KW-0636">Prenylation</keyword>
<evidence type="ECO:0000256" key="7">
    <source>
        <dbReference type="ARBA" id="ARBA00022898"/>
    </source>
</evidence>
<dbReference type="GO" id="GO:0031982">
    <property type="term" value="C:vesicle"/>
    <property type="evidence" value="ECO:0007669"/>
    <property type="project" value="InterPro"/>
</dbReference>
<evidence type="ECO:0000256" key="8">
    <source>
        <dbReference type="ARBA" id="ARBA00023134"/>
    </source>
</evidence>
<dbReference type="CDD" id="cd04107">
    <property type="entry name" value="Rab32_Rab38"/>
    <property type="match status" value="1"/>
</dbReference>
<dbReference type="CDD" id="cd00609">
    <property type="entry name" value="AAT_like"/>
    <property type="match status" value="1"/>
</dbReference>
<comment type="similarity">
    <text evidence="3">Belongs to the class-I pyridoxal-phosphate-dependent aminotransferase family.</text>
</comment>
<evidence type="ECO:0000256" key="3">
    <source>
        <dbReference type="ARBA" id="ARBA00007441"/>
    </source>
</evidence>
<dbReference type="Pfam" id="PF00071">
    <property type="entry name" value="Ras"/>
    <property type="match status" value="1"/>
</dbReference>
<evidence type="ECO:0000313" key="13">
    <source>
        <dbReference type="Proteomes" id="UP000789759"/>
    </source>
</evidence>
<reference evidence="12" key="1">
    <citation type="submission" date="2021-06" db="EMBL/GenBank/DDBJ databases">
        <authorList>
            <person name="Kallberg Y."/>
            <person name="Tangrot J."/>
            <person name="Rosling A."/>
        </authorList>
    </citation>
    <scope>NUCLEOTIDE SEQUENCE</scope>
    <source>
        <strain evidence="12">FL966</strain>
    </source>
</reference>
<keyword evidence="5" id="KW-0808">Transferase</keyword>
<dbReference type="FunFam" id="3.40.50.300:FF:000222">
    <property type="entry name" value="RAB32, member RAS oncogene family"/>
    <property type="match status" value="1"/>
</dbReference>
<evidence type="ECO:0000256" key="1">
    <source>
        <dbReference type="ARBA" id="ARBA00001933"/>
    </source>
</evidence>
<dbReference type="SMART" id="SM00173">
    <property type="entry name" value="RAS"/>
    <property type="match status" value="1"/>
</dbReference>
<name>A0A9N8WNZ9_9GLOM</name>
<dbReference type="GO" id="GO:0005525">
    <property type="term" value="F:GTP binding"/>
    <property type="evidence" value="ECO:0007669"/>
    <property type="project" value="UniProtKB-KW"/>
</dbReference>
<dbReference type="FunFam" id="3.40.640.10:FF:000024">
    <property type="entry name" value="Kynurenine--oxoglutarate transaminase 3"/>
    <property type="match status" value="1"/>
</dbReference>
<dbReference type="NCBIfam" id="TIGR00231">
    <property type="entry name" value="small_GTP"/>
    <property type="match status" value="1"/>
</dbReference>
<dbReference type="Proteomes" id="UP000789759">
    <property type="component" value="Unassembled WGS sequence"/>
</dbReference>
<protein>
    <submittedName>
        <fullName evidence="12">3902_t:CDS:1</fullName>
    </submittedName>
</protein>
<dbReference type="InterPro" id="IPR051326">
    <property type="entry name" value="Kynurenine-oxoglutarate_AT"/>
</dbReference>
<dbReference type="Gene3D" id="3.40.50.300">
    <property type="entry name" value="P-loop containing nucleotide triphosphate hydrolases"/>
    <property type="match status" value="1"/>
</dbReference>
<dbReference type="GO" id="GO:0030170">
    <property type="term" value="F:pyridoxal phosphate binding"/>
    <property type="evidence" value="ECO:0007669"/>
    <property type="project" value="InterPro"/>
</dbReference>
<dbReference type="PANTHER" id="PTHR43807:SF20">
    <property type="entry name" value="FI04487P"/>
    <property type="match status" value="1"/>
</dbReference>
<dbReference type="SMART" id="SM00176">
    <property type="entry name" value="RAN"/>
    <property type="match status" value="1"/>
</dbReference>
<dbReference type="SMART" id="SM00175">
    <property type="entry name" value="RAB"/>
    <property type="match status" value="1"/>
</dbReference>